<evidence type="ECO:0000313" key="1">
    <source>
        <dbReference type="EnsemblMetazoa" id="Aqu2.1.10908_001"/>
    </source>
</evidence>
<dbReference type="InParanoid" id="A0A1X7T909"/>
<reference evidence="1" key="1">
    <citation type="submission" date="2017-05" db="UniProtKB">
        <authorList>
            <consortium name="EnsemblMetazoa"/>
        </authorList>
    </citation>
    <scope>IDENTIFICATION</scope>
</reference>
<name>A0A1X7T909_AMPQE</name>
<accession>A0A1X7T909</accession>
<dbReference type="OrthoDB" id="5952569at2759"/>
<organism evidence="1">
    <name type="scientific">Amphimedon queenslandica</name>
    <name type="common">Sponge</name>
    <dbReference type="NCBI Taxonomy" id="400682"/>
    <lineage>
        <taxon>Eukaryota</taxon>
        <taxon>Metazoa</taxon>
        <taxon>Porifera</taxon>
        <taxon>Demospongiae</taxon>
        <taxon>Heteroscleromorpha</taxon>
        <taxon>Haplosclerida</taxon>
        <taxon>Niphatidae</taxon>
        <taxon>Amphimedon</taxon>
    </lineage>
</organism>
<protein>
    <submittedName>
        <fullName evidence="1">Uncharacterized protein</fullName>
    </submittedName>
</protein>
<sequence length="154" mass="17823">MSVVDIDSEVSTIVQHIETVRVQKRERLRNLDFFCLDNSIRESTVGQLRSHTLQNKIDILHQVRKCGIKDIVVATFAHLTRVDDDFVEYLRKEKEDFSHFYSFSEVSEGFVKGTGIYNTEKVPVGLQKNKKYGLINTIFEVDLADSSCNWDKFT</sequence>
<dbReference type="AlphaFoldDB" id="A0A1X7T909"/>
<dbReference type="EnsemblMetazoa" id="Aqu2.1.10908_001">
    <property type="protein sequence ID" value="Aqu2.1.10908_001"/>
    <property type="gene ID" value="Aqu2.1.10908"/>
</dbReference>
<proteinExistence type="predicted"/>